<keyword evidence="4" id="KW-0732">Signal</keyword>
<feature type="signal peptide" evidence="4">
    <location>
        <begin position="1"/>
        <end position="30"/>
    </location>
</feature>
<dbReference type="PANTHER" id="PTHR10272:SF0">
    <property type="entry name" value="PLATELET-ACTIVATING FACTOR ACETYLHYDROLASE"/>
    <property type="match status" value="1"/>
</dbReference>
<evidence type="ECO:0000256" key="3">
    <source>
        <dbReference type="ARBA" id="ARBA00023098"/>
    </source>
</evidence>
<comment type="caution">
    <text evidence="5">The sequence shown here is derived from an EMBL/GenBank/DDBJ whole genome shotgun (WGS) entry which is preliminary data.</text>
</comment>
<sequence length="406" mass="43508">MTDRQVISRRRMLAAAVGAGLAAPLLTARAGWAAAPVGTPGAPGAAPGPGSGRLVLSAPTGPHPVGVVDLNLVDHAHLDPAAGPGRYRELPTSIWYPARDAHRHPQAPWMPDESLLAFITDGGYPIGVSQGPLTSGHVAAPVHRTGRGCPVLLYSHGAHSHRSDATLTVQELASHGYVVVTMDHTWDAFTRFRDGRVGTPWDNSYYPGSQSFADDLRLVLDRIEDLAAGRNPDAGRRPLPDGLAEALDLDRVGLLGWSKGGAATALAMAADPRVKAGLSLDGTMEPGITTDLDRPFMMMTARFTRAADPHVAAFWARLKGWRLEVQAAGAVHTSYTDAQYLYPQLAKLTGLTDAQLQNLIGTLDPDRAVRIQQAYPLAFFDQHLRHRRSRLLEGPSAAFPEVAYLP</sequence>
<dbReference type="Pfam" id="PF03403">
    <property type="entry name" value="PAF-AH_p_II"/>
    <property type="match status" value="2"/>
</dbReference>
<accession>A0A2V4P3X0</accession>
<organism evidence="5 6">
    <name type="scientific">Streptomyces tateyamensis</name>
    <dbReference type="NCBI Taxonomy" id="565073"/>
    <lineage>
        <taxon>Bacteria</taxon>
        <taxon>Bacillati</taxon>
        <taxon>Actinomycetota</taxon>
        <taxon>Actinomycetes</taxon>
        <taxon>Kitasatosporales</taxon>
        <taxon>Streptomycetaceae</taxon>
        <taxon>Streptomyces</taxon>
    </lineage>
</organism>
<dbReference type="EMBL" id="PYBW01000024">
    <property type="protein sequence ID" value="PYC84696.1"/>
    <property type="molecule type" value="Genomic_DNA"/>
</dbReference>
<keyword evidence="2" id="KW-0442">Lipid degradation</keyword>
<evidence type="ECO:0000256" key="1">
    <source>
        <dbReference type="ARBA" id="ARBA00022801"/>
    </source>
</evidence>
<keyword evidence="6" id="KW-1185">Reference proteome</keyword>
<dbReference type="Proteomes" id="UP000248039">
    <property type="component" value="Unassembled WGS sequence"/>
</dbReference>
<dbReference type="Gene3D" id="3.40.50.1820">
    <property type="entry name" value="alpha/beta hydrolase"/>
    <property type="match status" value="1"/>
</dbReference>
<keyword evidence="1 5" id="KW-0378">Hydrolase</keyword>
<keyword evidence="3" id="KW-0443">Lipid metabolism</keyword>
<dbReference type="OrthoDB" id="569821at2"/>
<dbReference type="InterPro" id="IPR006311">
    <property type="entry name" value="TAT_signal"/>
</dbReference>
<name>A0A2V4P3X0_9ACTN</name>
<dbReference type="AlphaFoldDB" id="A0A2V4P3X0"/>
<dbReference type="RefSeq" id="WP_110666945.1">
    <property type="nucleotide sequence ID" value="NZ_PYBW01000024.1"/>
</dbReference>
<dbReference type="PANTHER" id="PTHR10272">
    <property type="entry name" value="PLATELET-ACTIVATING FACTOR ACETYLHYDROLASE"/>
    <property type="match status" value="1"/>
</dbReference>
<dbReference type="GO" id="GO:0016042">
    <property type="term" value="P:lipid catabolic process"/>
    <property type="evidence" value="ECO:0007669"/>
    <property type="project" value="UniProtKB-KW"/>
</dbReference>
<feature type="chain" id="PRO_5016080741" evidence="4">
    <location>
        <begin position="31"/>
        <end position="406"/>
    </location>
</feature>
<evidence type="ECO:0000256" key="4">
    <source>
        <dbReference type="SAM" id="SignalP"/>
    </source>
</evidence>
<dbReference type="GO" id="GO:0003847">
    <property type="term" value="F:1-alkyl-2-acetylglycerophosphocholine esterase activity"/>
    <property type="evidence" value="ECO:0007669"/>
    <property type="project" value="TreeGrafter"/>
</dbReference>
<protein>
    <submittedName>
        <fullName evidence="5">Acetylhydrolase</fullName>
    </submittedName>
</protein>
<reference evidence="5 6" key="1">
    <citation type="submission" date="2018-03" db="EMBL/GenBank/DDBJ databases">
        <title>Bioinformatic expansion and discovery of thiopeptide antibiotics.</title>
        <authorList>
            <person name="Schwalen C.J."/>
            <person name="Hudson G.A."/>
            <person name="Mitchell D.A."/>
        </authorList>
    </citation>
    <scope>NUCLEOTIDE SEQUENCE [LARGE SCALE GENOMIC DNA]</scope>
    <source>
        <strain evidence="5 6">ATCC 21389</strain>
    </source>
</reference>
<dbReference type="PROSITE" id="PS51318">
    <property type="entry name" value="TAT"/>
    <property type="match status" value="1"/>
</dbReference>
<gene>
    <name evidence="5" type="ORF">C7C46_07215</name>
</gene>
<evidence type="ECO:0000256" key="2">
    <source>
        <dbReference type="ARBA" id="ARBA00022963"/>
    </source>
</evidence>
<proteinExistence type="predicted"/>
<dbReference type="SUPFAM" id="SSF53474">
    <property type="entry name" value="alpha/beta-Hydrolases"/>
    <property type="match status" value="1"/>
</dbReference>
<evidence type="ECO:0000313" key="6">
    <source>
        <dbReference type="Proteomes" id="UP000248039"/>
    </source>
</evidence>
<dbReference type="InterPro" id="IPR029058">
    <property type="entry name" value="AB_hydrolase_fold"/>
</dbReference>
<evidence type="ECO:0000313" key="5">
    <source>
        <dbReference type="EMBL" id="PYC84696.1"/>
    </source>
</evidence>